<keyword evidence="4 5" id="KW-0472">Membrane</keyword>
<sequence length="90" mass="10879">FLLEIFTIVSYTRLLKRNEKLRTCMNDELSLSERYQLKENIRVIRLLLPIVWSHASFTIFAAIMFIFYKQLNIRDELYPIFEVSLSLNFK</sequence>
<name>A0AAV5UWH9_9BILA</name>
<proteinExistence type="predicted"/>
<dbReference type="Proteomes" id="UP001432322">
    <property type="component" value="Unassembled WGS sequence"/>
</dbReference>
<reference evidence="6" key="1">
    <citation type="submission" date="2023-10" db="EMBL/GenBank/DDBJ databases">
        <title>Genome assembly of Pristionchus species.</title>
        <authorList>
            <person name="Yoshida K."/>
            <person name="Sommer R.J."/>
        </authorList>
    </citation>
    <scope>NUCLEOTIDE SEQUENCE</scope>
    <source>
        <strain evidence="6">RS5133</strain>
    </source>
</reference>
<dbReference type="PANTHER" id="PTHR46561:SF11">
    <property type="entry name" value="SERPENTINE RECEPTOR CLASS ALPHA_BETA-14"/>
    <property type="match status" value="1"/>
</dbReference>
<dbReference type="GO" id="GO:0016020">
    <property type="term" value="C:membrane"/>
    <property type="evidence" value="ECO:0007669"/>
    <property type="project" value="UniProtKB-SubCell"/>
</dbReference>
<keyword evidence="2 5" id="KW-0812">Transmembrane</keyword>
<dbReference type="Pfam" id="PF10292">
    <property type="entry name" value="7TM_GPCR_Srab"/>
    <property type="match status" value="1"/>
</dbReference>
<dbReference type="InterPro" id="IPR019408">
    <property type="entry name" value="7TM_GPCR_serpentine_rcpt_Srab"/>
</dbReference>
<comment type="caution">
    <text evidence="6">The sequence shown here is derived from an EMBL/GenBank/DDBJ whole genome shotgun (WGS) entry which is preliminary data.</text>
</comment>
<keyword evidence="3 5" id="KW-1133">Transmembrane helix</keyword>
<evidence type="ECO:0000313" key="7">
    <source>
        <dbReference type="Proteomes" id="UP001432322"/>
    </source>
</evidence>
<evidence type="ECO:0008006" key="8">
    <source>
        <dbReference type="Google" id="ProtNLM"/>
    </source>
</evidence>
<evidence type="ECO:0000256" key="1">
    <source>
        <dbReference type="ARBA" id="ARBA00004141"/>
    </source>
</evidence>
<protein>
    <recommendedName>
        <fullName evidence="8">G protein-coupled receptor</fullName>
    </recommendedName>
</protein>
<feature type="non-terminal residue" evidence="6">
    <location>
        <position position="1"/>
    </location>
</feature>
<evidence type="ECO:0000313" key="6">
    <source>
        <dbReference type="EMBL" id="GMT10074.1"/>
    </source>
</evidence>
<feature type="transmembrane region" description="Helical" evidence="5">
    <location>
        <begin position="46"/>
        <end position="68"/>
    </location>
</feature>
<accession>A0AAV5UWH9</accession>
<evidence type="ECO:0000256" key="3">
    <source>
        <dbReference type="ARBA" id="ARBA00022989"/>
    </source>
</evidence>
<gene>
    <name evidence="6" type="ORF">PFISCL1PPCAC_1371</name>
</gene>
<evidence type="ECO:0000256" key="2">
    <source>
        <dbReference type="ARBA" id="ARBA00022692"/>
    </source>
</evidence>
<organism evidence="6 7">
    <name type="scientific">Pristionchus fissidentatus</name>
    <dbReference type="NCBI Taxonomy" id="1538716"/>
    <lineage>
        <taxon>Eukaryota</taxon>
        <taxon>Metazoa</taxon>
        <taxon>Ecdysozoa</taxon>
        <taxon>Nematoda</taxon>
        <taxon>Chromadorea</taxon>
        <taxon>Rhabditida</taxon>
        <taxon>Rhabditina</taxon>
        <taxon>Diplogasteromorpha</taxon>
        <taxon>Diplogasteroidea</taxon>
        <taxon>Neodiplogasteridae</taxon>
        <taxon>Pristionchus</taxon>
    </lineage>
</organism>
<dbReference type="EMBL" id="BTSY01000001">
    <property type="protein sequence ID" value="GMT10074.1"/>
    <property type="molecule type" value="Genomic_DNA"/>
</dbReference>
<dbReference type="PANTHER" id="PTHR46561">
    <property type="entry name" value="SERPENTINE RECEPTOR, CLASS AB (CLASS A-LIKE)-RELATED"/>
    <property type="match status" value="1"/>
</dbReference>
<dbReference type="InterPro" id="IPR053286">
    <property type="entry name" value="Nematode_rcpt-like_srab"/>
</dbReference>
<dbReference type="AlphaFoldDB" id="A0AAV5UWH9"/>
<keyword evidence="7" id="KW-1185">Reference proteome</keyword>
<evidence type="ECO:0000256" key="4">
    <source>
        <dbReference type="ARBA" id="ARBA00023136"/>
    </source>
</evidence>
<evidence type="ECO:0000256" key="5">
    <source>
        <dbReference type="SAM" id="Phobius"/>
    </source>
</evidence>
<comment type="subcellular location">
    <subcellularLocation>
        <location evidence="1">Membrane</location>
        <topology evidence="1">Multi-pass membrane protein</topology>
    </subcellularLocation>
</comment>